<reference evidence="2 3" key="1">
    <citation type="submission" date="2018-06" db="EMBL/GenBank/DDBJ databases">
        <title>Paenibacillus montanisoli sp. nov., isolated from mountain area soil.</title>
        <authorList>
            <person name="Wu M."/>
        </authorList>
    </citation>
    <scope>NUCLEOTIDE SEQUENCE [LARGE SCALE GENOMIC DNA]</scope>
    <source>
        <strain evidence="2 3">RA17</strain>
    </source>
</reference>
<evidence type="ECO:0000259" key="1">
    <source>
        <dbReference type="Pfam" id="PF00903"/>
    </source>
</evidence>
<name>A0A328U7U6_9BACL</name>
<evidence type="ECO:0000313" key="3">
    <source>
        <dbReference type="Proteomes" id="UP000249260"/>
    </source>
</evidence>
<dbReference type="Proteomes" id="UP000249260">
    <property type="component" value="Unassembled WGS sequence"/>
</dbReference>
<dbReference type="RefSeq" id="WP_112882350.1">
    <property type="nucleotide sequence ID" value="NZ_QLUW01000002.1"/>
</dbReference>
<dbReference type="CDD" id="cd06587">
    <property type="entry name" value="VOC"/>
    <property type="match status" value="1"/>
</dbReference>
<dbReference type="Gene3D" id="3.10.180.10">
    <property type="entry name" value="2,3-Dihydroxybiphenyl 1,2-Dioxygenase, domain 1"/>
    <property type="match status" value="1"/>
</dbReference>
<proteinExistence type="predicted"/>
<comment type="caution">
    <text evidence="2">The sequence shown here is derived from an EMBL/GenBank/DDBJ whole genome shotgun (WGS) entry which is preliminary data.</text>
</comment>
<accession>A0A328U7U6</accession>
<dbReference type="Pfam" id="PF00903">
    <property type="entry name" value="Glyoxalase"/>
    <property type="match status" value="1"/>
</dbReference>
<keyword evidence="3" id="KW-1185">Reference proteome</keyword>
<dbReference type="EMBL" id="QLUW01000002">
    <property type="protein sequence ID" value="RAP76126.1"/>
    <property type="molecule type" value="Genomic_DNA"/>
</dbReference>
<dbReference type="OrthoDB" id="2354281at2"/>
<dbReference type="SUPFAM" id="SSF54593">
    <property type="entry name" value="Glyoxalase/Bleomycin resistance protein/Dihydroxybiphenyl dioxygenase"/>
    <property type="match status" value="1"/>
</dbReference>
<evidence type="ECO:0000313" key="2">
    <source>
        <dbReference type="EMBL" id="RAP76126.1"/>
    </source>
</evidence>
<feature type="domain" description="Glyoxalase/fosfomycin resistance/dioxygenase" evidence="1">
    <location>
        <begin position="15"/>
        <end position="122"/>
    </location>
</feature>
<protein>
    <submittedName>
        <fullName evidence="2">VOC family protein</fullName>
    </submittedName>
</protein>
<dbReference type="InterPro" id="IPR029068">
    <property type="entry name" value="Glyas_Bleomycin-R_OHBP_Dase"/>
</dbReference>
<dbReference type="AlphaFoldDB" id="A0A328U7U6"/>
<organism evidence="2 3">
    <name type="scientific">Paenibacillus montanisoli</name>
    <dbReference type="NCBI Taxonomy" id="2081970"/>
    <lineage>
        <taxon>Bacteria</taxon>
        <taxon>Bacillati</taxon>
        <taxon>Bacillota</taxon>
        <taxon>Bacilli</taxon>
        <taxon>Bacillales</taxon>
        <taxon>Paenibacillaceae</taxon>
        <taxon>Paenibacillus</taxon>
    </lineage>
</organism>
<sequence>MAVKASPIQARVAGIFIPVRDIERAREWYCRILGIVQEPEIMNGHLCPLPVDGPGIILDTMPMWGGQEEGGPSTYETPAAMFPTDDLDAAYRFMQEQQVELATGIEFNHWFAFRDPDGNLLMVVRG</sequence>
<dbReference type="InterPro" id="IPR004360">
    <property type="entry name" value="Glyas_Fos-R_dOase_dom"/>
</dbReference>
<gene>
    <name evidence="2" type="ORF">DL346_11960</name>
</gene>